<keyword evidence="4" id="KW-0808">Transferase</keyword>
<keyword evidence="6" id="KW-0418">Kinase</keyword>
<dbReference type="InterPro" id="IPR036890">
    <property type="entry name" value="HATPase_C_sf"/>
</dbReference>
<dbReference type="Pfam" id="PF07536">
    <property type="entry name" value="HWE_HK"/>
    <property type="match status" value="1"/>
</dbReference>
<dbReference type="eggNOG" id="COG2203">
    <property type="taxonomic scope" value="Bacteria"/>
</dbReference>
<name>E0TBF2_PARBH</name>
<evidence type="ECO:0000256" key="4">
    <source>
        <dbReference type="ARBA" id="ARBA00022679"/>
    </source>
</evidence>
<dbReference type="PANTHER" id="PTHR43102">
    <property type="entry name" value="SLR1143 PROTEIN"/>
    <property type="match status" value="1"/>
</dbReference>
<accession>E0TBF2</accession>
<organism evidence="10 11">
    <name type="scientific">Parvularcula bermudensis (strain ATCC BAA-594 / HTCC2503 / KCTC 12087)</name>
    <dbReference type="NCBI Taxonomy" id="314260"/>
    <lineage>
        <taxon>Bacteria</taxon>
        <taxon>Pseudomonadati</taxon>
        <taxon>Pseudomonadota</taxon>
        <taxon>Alphaproteobacteria</taxon>
        <taxon>Parvularculales</taxon>
        <taxon>Parvularculaceae</taxon>
        <taxon>Parvularcula</taxon>
    </lineage>
</organism>
<evidence type="ECO:0000313" key="10">
    <source>
        <dbReference type="EMBL" id="ADM09749.1"/>
    </source>
</evidence>
<reference evidence="11" key="1">
    <citation type="submission" date="2010-08" db="EMBL/GenBank/DDBJ databases">
        <title>Genome sequence of Parvularcula bermudensis HTCC2503.</title>
        <authorList>
            <person name="Kang D.-M."/>
            <person name="Oh H.-M."/>
            <person name="Cho J.-C."/>
        </authorList>
    </citation>
    <scope>NUCLEOTIDE SEQUENCE [LARGE SCALE GENOMIC DNA]</scope>
    <source>
        <strain evidence="11">ATCC BAA-594 / HTCC2503 / KCTC 12087</strain>
    </source>
</reference>
<dbReference type="eggNOG" id="COG3920">
    <property type="taxonomic scope" value="Bacteria"/>
</dbReference>
<gene>
    <name evidence="10" type="ordered locus">PB2503_08469</name>
</gene>
<dbReference type="InterPro" id="IPR029016">
    <property type="entry name" value="GAF-like_dom_sf"/>
</dbReference>
<dbReference type="SMART" id="SM00911">
    <property type="entry name" value="HWE_HK"/>
    <property type="match status" value="1"/>
</dbReference>
<keyword evidence="3" id="KW-0597">Phosphoprotein</keyword>
<dbReference type="InterPro" id="IPR011102">
    <property type="entry name" value="Sig_transdc_His_kinase_HWE"/>
</dbReference>
<dbReference type="SMART" id="SM00065">
    <property type="entry name" value="GAF"/>
    <property type="match status" value="1"/>
</dbReference>
<evidence type="ECO:0000313" key="11">
    <source>
        <dbReference type="Proteomes" id="UP000001302"/>
    </source>
</evidence>
<comment type="catalytic activity">
    <reaction evidence="1">
        <text>ATP + protein L-histidine = ADP + protein N-phospho-L-histidine.</text>
        <dbReference type="EC" id="2.7.13.3"/>
    </reaction>
</comment>
<dbReference type="GO" id="GO:0004673">
    <property type="term" value="F:protein histidine kinase activity"/>
    <property type="evidence" value="ECO:0007669"/>
    <property type="project" value="UniProtKB-EC"/>
</dbReference>
<dbReference type="EC" id="2.7.13.3" evidence="2"/>
<dbReference type="KEGG" id="pbr:PB2503_08469"/>
<dbReference type="Proteomes" id="UP000001302">
    <property type="component" value="Chromosome"/>
</dbReference>
<dbReference type="Pfam" id="PF01590">
    <property type="entry name" value="GAF"/>
    <property type="match status" value="1"/>
</dbReference>
<keyword evidence="11" id="KW-1185">Reference proteome</keyword>
<evidence type="ECO:0000256" key="3">
    <source>
        <dbReference type="ARBA" id="ARBA00022553"/>
    </source>
</evidence>
<evidence type="ECO:0000256" key="7">
    <source>
        <dbReference type="ARBA" id="ARBA00022840"/>
    </source>
</evidence>
<evidence type="ECO:0000256" key="6">
    <source>
        <dbReference type="ARBA" id="ARBA00022777"/>
    </source>
</evidence>
<dbReference type="Gene3D" id="3.30.565.10">
    <property type="entry name" value="Histidine kinase-like ATPase, C-terminal domain"/>
    <property type="match status" value="1"/>
</dbReference>
<keyword evidence="5" id="KW-0547">Nucleotide-binding</keyword>
<evidence type="ECO:0000259" key="9">
    <source>
        <dbReference type="SMART" id="SM00911"/>
    </source>
</evidence>
<dbReference type="EMBL" id="CP002156">
    <property type="protein sequence ID" value="ADM09749.1"/>
    <property type="molecule type" value="Genomic_DNA"/>
</dbReference>
<dbReference type="OrthoDB" id="9816309at2"/>
<dbReference type="RefSeq" id="WP_013300723.1">
    <property type="nucleotide sequence ID" value="NC_014414.1"/>
</dbReference>
<dbReference type="InterPro" id="IPR003018">
    <property type="entry name" value="GAF"/>
</dbReference>
<keyword evidence="7" id="KW-0067">ATP-binding</keyword>
<dbReference type="AlphaFoldDB" id="E0TBF2"/>
<dbReference type="Gene3D" id="3.30.450.40">
    <property type="match status" value="1"/>
</dbReference>
<protein>
    <recommendedName>
        <fullName evidence="2">histidine kinase</fullName>
        <ecNumber evidence="2">2.7.13.3</ecNumber>
    </recommendedName>
</protein>
<dbReference type="STRING" id="314260.PB2503_08469"/>
<dbReference type="SUPFAM" id="SSF55781">
    <property type="entry name" value="GAF domain-like"/>
    <property type="match status" value="1"/>
</dbReference>
<dbReference type="GO" id="GO:0005524">
    <property type="term" value="F:ATP binding"/>
    <property type="evidence" value="ECO:0007669"/>
    <property type="project" value="UniProtKB-KW"/>
</dbReference>
<feature type="domain" description="GAF" evidence="8">
    <location>
        <begin position="24"/>
        <end position="168"/>
    </location>
</feature>
<feature type="domain" description="Signal transduction histidine kinase HWE region" evidence="9">
    <location>
        <begin position="185"/>
        <end position="269"/>
    </location>
</feature>
<evidence type="ECO:0000256" key="5">
    <source>
        <dbReference type="ARBA" id="ARBA00022741"/>
    </source>
</evidence>
<reference evidence="10 11" key="2">
    <citation type="journal article" date="2011" name="J. Bacteriol.">
        <title>Complete genome sequence of strain HTCC2503T of Parvularcula bermudensis, the type species of the order "Parvularculales" in the class Alphaproteobacteria.</title>
        <authorList>
            <person name="Oh H.M."/>
            <person name="Kang I."/>
            <person name="Vergin K.L."/>
            <person name="Kang D."/>
            <person name="Rhee K.H."/>
            <person name="Giovannoni S.J."/>
            <person name="Cho J.C."/>
        </authorList>
    </citation>
    <scope>NUCLEOTIDE SEQUENCE [LARGE SCALE GENOMIC DNA]</scope>
    <source>
        <strain evidence="11">ATCC BAA-594 / HTCC2503 / KCTC 12087</strain>
    </source>
</reference>
<dbReference type="HOGENOM" id="CLU_000445_114_44_5"/>
<sequence>MTDSQAQEANRLAALHRTGILDTPPEETFDRFCRIAANAIDVPVALVSLVDDHRQWFKARLGIDDPETPREIAFCAHAIQNDDPLVVENALEDPRFRSNPLVTGDTHVRFYAGAPIILSGGYRLGTVCVLDTNPRQISEGQRQILVDLAGLAARELEIRAGAAFAEERREIAEERAMSAELVAKEMNHRMGNLFAQVSGLVSMAAREHDSPADLVSAVRERVIALKSVNDLLVEQKFRGASLRDVAEAALAPLIGEKLGETGLVISGDDLPLNDKAAFNIALVLSELGTNALKYGALSDRGGRVSLFWQREGEVLRLVWQESDTGDWGARPPHRQGFGSLLLDRVAPAGLMGQAARRFTEAGYSYELTAKLAHITQEGLLADSVITSS</sequence>
<evidence type="ECO:0000259" key="8">
    <source>
        <dbReference type="SMART" id="SM00065"/>
    </source>
</evidence>
<evidence type="ECO:0000256" key="1">
    <source>
        <dbReference type="ARBA" id="ARBA00000085"/>
    </source>
</evidence>
<proteinExistence type="predicted"/>
<dbReference type="PANTHER" id="PTHR43102:SF2">
    <property type="entry name" value="GAF DOMAIN-CONTAINING PROTEIN"/>
    <property type="match status" value="1"/>
</dbReference>
<evidence type="ECO:0000256" key="2">
    <source>
        <dbReference type="ARBA" id="ARBA00012438"/>
    </source>
</evidence>